<name>A0A7N0ZSW1_KALFE</name>
<dbReference type="Proteomes" id="UP000594263">
    <property type="component" value="Unplaced"/>
</dbReference>
<dbReference type="Pfam" id="PF10441">
    <property type="entry name" value="Urb2"/>
    <property type="match status" value="1"/>
</dbReference>
<reference evidence="3" key="1">
    <citation type="submission" date="2021-01" db="UniProtKB">
        <authorList>
            <consortium name="EnsemblPlants"/>
        </authorList>
    </citation>
    <scope>IDENTIFICATION</scope>
</reference>
<organism evidence="3 4">
    <name type="scientific">Kalanchoe fedtschenkoi</name>
    <name type="common">Lavender scallops</name>
    <name type="synonym">South American air plant</name>
    <dbReference type="NCBI Taxonomy" id="63787"/>
    <lineage>
        <taxon>Eukaryota</taxon>
        <taxon>Viridiplantae</taxon>
        <taxon>Streptophyta</taxon>
        <taxon>Embryophyta</taxon>
        <taxon>Tracheophyta</taxon>
        <taxon>Spermatophyta</taxon>
        <taxon>Magnoliopsida</taxon>
        <taxon>eudicotyledons</taxon>
        <taxon>Gunneridae</taxon>
        <taxon>Pentapetalae</taxon>
        <taxon>Saxifragales</taxon>
        <taxon>Crassulaceae</taxon>
        <taxon>Kalanchoe</taxon>
    </lineage>
</organism>
<dbReference type="Gramene" id="Kaladp0024s0997.1.v1.1">
    <property type="protein sequence ID" value="Kaladp0024s0997.1.v1.1"/>
    <property type="gene ID" value="Kaladp0024s0997.v1.1"/>
</dbReference>
<evidence type="ECO:0000313" key="3">
    <source>
        <dbReference type="EnsemblPlants" id="Kaladp0024s0997.1.v1.1"/>
    </source>
</evidence>
<dbReference type="EnsemblPlants" id="Kaladp0024s0997.1.v1.1">
    <property type="protein sequence ID" value="Kaladp0024s0997.1.v1.1"/>
    <property type="gene ID" value="Kaladp0024s0997.v1.1"/>
</dbReference>
<dbReference type="GO" id="GO:0005730">
    <property type="term" value="C:nucleolus"/>
    <property type="evidence" value="ECO:0007669"/>
    <property type="project" value="TreeGrafter"/>
</dbReference>
<evidence type="ECO:0000259" key="2">
    <source>
        <dbReference type="Pfam" id="PF10441"/>
    </source>
</evidence>
<dbReference type="OMA" id="CLDYRCW"/>
<protein>
    <recommendedName>
        <fullName evidence="2">Nucleolar 27S pre-rRNA processing Urb2/Npa2 C-terminal domain-containing protein</fullName>
    </recommendedName>
</protein>
<keyword evidence="4" id="KW-1185">Reference proteome</keyword>
<evidence type="ECO:0000256" key="1">
    <source>
        <dbReference type="SAM" id="MobiDB-lite"/>
    </source>
</evidence>
<feature type="region of interest" description="Disordered" evidence="1">
    <location>
        <begin position="1"/>
        <end position="49"/>
    </location>
</feature>
<proteinExistence type="predicted"/>
<evidence type="ECO:0000313" key="4">
    <source>
        <dbReference type="Proteomes" id="UP000594263"/>
    </source>
</evidence>
<accession>A0A7N0ZSW1</accession>
<dbReference type="PANTHER" id="PTHR15682">
    <property type="entry name" value="UNHEALTHY RIBOSOME BIOGENESIS PROTEIN 2 HOMOLOG"/>
    <property type="match status" value="1"/>
</dbReference>
<dbReference type="InterPro" id="IPR018849">
    <property type="entry name" value="Urb2/Npa2_C"/>
</dbReference>
<feature type="domain" description="Nucleolar 27S pre-rRNA processing Urb2/Npa2 C-terminal" evidence="2">
    <location>
        <begin position="1730"/>
        <end position="1963"/>
    </location>
</feature>
<dbReference type="PANTHER" id="PTHR15682:SF2">
    <property type="entry name" value="UNHEALTHY RIBOSOME BIOGENESIS PROTEIN 2 HOMOLOG"/>
    <property type="match status" value="1"/>
</dbReference>
<sequence length="1964" mass="219195">MADFGGKSSDRKKKRKAGSSVENRGGEKKSRVSVKEAESADEVRAGTSHQGEGRVWRNLDMILLLQNKNIGLEKKVELAFGFVKSWERNDGDSDEAVGVSRLLLFLNDWVQSVLIPKGKGGREDGGGTMSLDVRCWVVFRFCLEEARKLSVALNFSRNLLRSVVCASDNAMALLSERFLSVGKGLVLGEELEVYNVVLDCISLVFSMHKGVLSDNLDMWLSAAYAVLQLVNKVLLDSKFLKEACDFSLRFLCLVLEPFSKYLRVHPCRKNGFQDFVDKLLEPLLNLCGLLHRRDDAGKLSEVVDEVLSQGLFHNVHIDGFLNFGSTEQYAASTEVKPKEQKTNFRSYHRHLFRKIEEIIGEKKVALFGGIGNLLHLLIQRVKIQRGASSLSKDGHLTTNNGIYNQASSSDDTSSSILSTEIRKSLFDVFAQITEPLLLNLNNYLRSDTEVGPVLLDIHKVLECISSLVSILMQENVYSRTEDTSEGVCFDYLKKVHDVVMAFSTKVTHLWLLTYKNEAWKHTVSLISEELILVVGRLLEVDYKVTGDDLVRLWSLMFSFFSFGYGTDKKASASLHSRVLSFGRQLINLYSELRQVNCVIVSLCEAMRSLGPHHYGDDISSSLQCKLYSRSVRKLIGSEAFRTAICNAIKSIPEGQAGGCIQQLAEDMSDSVEWIKASCSAAAREDCEKLTSTEFSAGYVRLHLEVFGLGISEIYSLVLESVSITAGNSNLVGTSIEEIMAVMRPAISTFVAQQPNLLDFFVSFTGAMPNNKTIGSEYHLLGSAHLILLFFFHLYLSCRSSYRQAICLVAPKTAKKMSKLMGDSISAYSGRELLEMNDWTYEGYFSWILQPSASLPAIIKFIQHNLLRDCVNATPALAYVLHLMAIHRLVDLNRRLKTFEYLQQTTNYGGHARLNDEADLASDSNLSSLEKNMSLLRHEALELVDILMGQLFLVTEERDTMKDAVSEVTPSKDWDLIIGFLSNKSLPTAIWRVLCQNIDTWSTHAAKKQLKVFLTKLIHTALPQSSELHCPEKITIQKISLELLGSTVFYEQKSIRRHLASRLGRVLKKLMLTLPSSSRNGYHKFSSSASAEILASLDIYLATVLCKKNEISSLTEQKSKVLNCQGLLNLLCWMPLGYLNRKSFFSLATAVLDLERLLIANMSEMRVAPSEWLSLLVACRRALKNIVLVACEDVQAASPFFLMTPDNSVATSWLLKTLSSVSELSHVFSKDGVSKMRDDIFTLMDLTSNIFMNLCKNQVHHVLVSRNGLSEAALDLDIAHKIHRLGDNDPWRGLITMAETLKEETGKFNISVSGINDNEAGGGLGGMRNLSCYLSCVHGFLWGVASALTANTSSVKPYEFKLEKETAAQVNVLPSMFTDFLDKSLRYLLYKHSQWPGLICPTEIELDNGVLKSANIQQETSEASNLKTDGFHAACIPFDMLQPRHFDKSVLHSLLKGDHPEAAFLLRQLLLAASAGIRLNKHVSTLSGSAPLFTSISQILLSELADVVEAPPPFSFVWFDGVLKYLEELGNHFPVIKSTPTINDSYIKLMALLMRVNGKCISFQGKRATLASHETESTTKMLDNQTEVPKTQHLLNPNTWDEFKSRIRTSFIGFIGKASEQHLLSAIQAIDRALVGVQEGSTMIYEVVTGSAAGGRVSANVAAGVDCLDLVLEHASGRKRLGVVQRHIQRLVAGLFNITWHLRSPCIFTQLSYTKEDRAELDPDPGSVALMCTEVLIRIFAKQALFRLDYCHVGQALRLPGALFQNFLHINPALVRFTYDDAKKAEGINGCNNPSGAVDRKFSIDLYAASCRLLSTVIKHHKEECVQSIAVLEDSVSVLLNCLETVNSDLETNGYFWRVQEGVRCACFLRRVYEELRQQKDVFGQRIFLFLSHYIWVYSGYGPNQTGIKREIDEALKPGIYALIDACSAVDLQYLHTVFGEGPCRSTLARLQQDYESNFRYVGKV</sequence>
<dbReference type="InterPro" id="IPR052609">
    <property type="entry name" value="Ribosome_Biogenesis_Reg"/>
</dbReference>
<feature type="compositionally biased region" description="Basic and acidic residues" evidence="1">
    <location>
        <begin position="24"/>
        <end position="44"/>
    </location>
</feature>
<dbReference type="GO" id="GO:0042254">
    <property type="term" value="P:ribosome biogenesis"/>
    <property type="evidence" value="ECO:0007669"/>
    <property type="project" value="TreeGrafter"/>
</dbReference>